<dbReference type="Pfam" id="PF00078">
    <property type="entry name" value="RVT_1"/>
    <property type="match status" value="1"/>
</dbReference>
<evidence type="ECO:0000313" key="4">
    <source>
        <dbReference type="Proteomes" id="UP000190989"/>
    </source>
</evidence>
<dbReference type="InterPro" id="IPR051083">
    <property type="entry name" value="GrpII_Intron_Splice-Mob/Def"/>
</dbReference>
<dbReference type="InterPro" id="IPR049030">
    <property type="entry name" value="AI2M-like_HNH"/>
</dbReference>
<name>A0A1U6IQ99_9SPHN</name>
<evidence type="ECO:0000313" key="3">
    <source>
        <dbReference type="EMBL" id="SLK10225.1"/>
    </source>
</evidence>
<comment type="similarity">
    <text evidence="1">Belongs to the bacterial reverse transcriptase family.</text>
</comment>
<evidence type="ECO:0000259" key="2">
    <source>
        <dbReference type="PROSITE" id="PS50878"/>
    </source>
</evidence>
<sequence length="615" mass="71475">MQPLTVEKRLDSIIDLSRQGKRINGLFRLLGCSSLWERAYEQVAPNKGALTPGIDPDNTLDGFSLERMERIMAAVLDGSYRFSPARRQYIPKPNGKKRPLGIPTADDKLVQAAVKILLEHVYEPVFADQSHGFRRGRSCHSALTEIRRTWHGVKWLIEVDIVGYYDNIDHDILLSLLRRRIDDDRLIRLIGRMLKAGYLEDWTFHRTFSGAPQGGVISPILANVYLHELDEFMAEMKARFDKGQTRRRSDAYLEISKQIQIRRRKIERRRANGQEEEIPALVEEIREWERRRLEEPALDPFDPNYRRLRYCRYADDFVIGVIGSKDDARGIMAEVRTYLAETLKLEVSEEKSGIRKADEGAMFLGYQLKTYGEGQTKRMIKGGRAVTMRLPGDRMQLHVPVDRLARFAERQRLGNIYINRGEARCELINNSDVAILTGYNAMMRGLAEYYKLGTLWKDEVGRLHHLWWWSFMKTVSRKHKCSVKVTAERLRNGDRLGLWYEGRHQRRFMPMFRLKDVRPTPASGHVDRQTSPHIHFAGRNDFVDRLRARECQACGTEDVPVEVHHVRKMSDMQGTTLWTRVKAARTRKRVVLCHDCHVAHHAGRLQERLDRTVQA</sequence>
<gene>
    <name evidence="3" type="ORF">SAMN06295987_11119</name>
</gene>
<dbReference type="GO" id="GO:0006397">
    <property type="term" value="P:mRNA processing"/>
    <property type="evidence" value="ECO:0007669"/>
    <property type="project" value="InterPro"/>
</dbReference>
<keyword evidence="3" id="KW-0695">RNA-directed DNA polymerase</keyword>
<dbReference type="PANTHER" id="PTHR34047">
    <property type="entry name" value="NUCLEAR INTRON MATURASE 1, MITOCHONDRIAL-RELATED"/>
    <property type="match status" value="1"/>
</dbReference>
<dbReference type="PANTHER" id="PTHR34047:SF8">
    <property type="entry name" value="PROTEIN YKFC"/>
    <property type="match status" value="1"/>
</dbReference>
<dbReference type="Pfam" id="PF01348">
    <property type="entry name" value="Intron_maturas2"/>
    <property type="match status" value="1"/>
</dbReference>
<dbReference type="STRING" id="428990.SAMN06295987_11119"/>
<dbReference type="CDD" id="cd01651">
    <property type="entry name" value="RT_G2_intron"/>
    <property type="match status" value="1"/>
</dbReference>
<dbReference type="InterPro" id="IPR024937">
    <property type="entry name" value="Domain_X"/>
</dbReference>
<evidence type="ECO:0000256" key="1">
    <source>
        <dbReference type="ARBA" id="ARBA00034120"/>
    </source>
</evidence>
<dbReference type="Proteomes" id="UP000190989">
    <property type="component" value="Unassembled WGS sequence"/>
</dbReference>
<dbReference type="RefSeq" id="WP_079731772.1">
    <property type="nucleotide sequence ID" value="NZ_FVZE01000011.1"/>
</dbReference>
<protein>
    <submittedName>
        <fullName evidence="3">RNA-directed DNA polymerase</fullName>
    </submittedName>
</protein>
<dbReference type="AlphaFoldDB" id="A0A1U6IQ99"/>
<dbReference type="Pfam" id="PF21368">
    <property type="entry name" value="AI2M-like_HNH"/>
    <property type="match status" value="1"/>
</dbReference>
<dbReference type="InterPro" id="IPR043502">
    <property type="entry name" value="DNA/RNA_pol_sf"/>
</dbReference>
<dbReference type="InterPro" id="IPR000477">
    <property type="entry name" value="RT_dom"/>
</dbReference>
<accession>A0A1U6IQ99</accession>
<organism evidence="3 4">
    <name type="scientific">Novosphingobium mathurense</name>
    <dbReference type="NCBI Taxonomy" id="428990"/>
    <lineage>
        <taxon>Bacteria</taxon>
        <taxon>Pseudomonadati</taxon>
        <taxon>Pseudomonadota</taxon>
        <taxon>Alphaproteobacteria</taxon>
        <taxon>Sphingomonadales</taxon>
        <taxon>Sphingomonadaceae</taxon>
        <taxon>Novosphingobium</taxon>
    </lineage>
</organism>
<dbReference type="SUPFAM" id="SSF56672">
    <property type="entry name" value="DNA/RNA polymerases"/>
    <property type="match status" value="1"/>
</dbReference>
<keyword evidence="4" id="KW-1185">Reference proteome</keyword>
<dbReference type="GO" id="GO:0003964">
    <property type="term" value="F:RNA-directed DNA polymerase activity"/>
    <property type="evidence" value="ECO:0007669"/>
    <property type="project" value="UniProtKB-KW"/>
</dbReference>
<keyword evidence="3" id="KW-0808">Transferase</keyword>
<proteinExistence type="inferred from homology"/>
<dbReference type="PROSITE" id="PS50878">
    <property type="entry name" value="RT_POL"/>
    <property type="match status" value="1"/>
</dbReference>
<keyword evidence="3" id="KW-0548">Nucleotidyltransferase</keyword>
<reference evidence="4" key="1">
    <citation type="submission" date="2017-02" db="EMBL/GenBank/DDBJ databases">
        <authorList>
            <person name="Varghese N."/>
            <person name="Submissions S."/>
        </authorList>
    </citation>
    <scope>NUCLEOTIDE SEQUENCE [LARGE SCALE GENOMIC DNA]</scope>
    <source>
        <strain evidence="4">SM117</strain>
    </source>
</reference>
<feature type="domain" description="Reverse transcriptase" evidence="2">
    <location>
        <begin position="71"/>
        <end position="368"/>
    </location>
</feature>
<dbReference type="EMBL" id="FVZE01000011">
    <property type="protein sequence ID" value="SLK10225.1"/>
    <property type="molecule type" value="Genomic_DNA"/>
</dbReference>